<protein>
    <submittedName>
        <fullName evidence="2">Uncharacterized protein</fullName>
    </submittedName>
</protein>
<feature type="compositionally biased region" description="Polar residues" evidence="1">
    <location>
        <begin position="554"/>
        <end position="564"/>
    </location>
</feature>
<evidence type="ECO:0000313" key="3">
    <source>
        <dbReference type="Proteomes" id="UP000305948"/>
    </source>
</evidence>
<dbReference type="OrthoDB" id="2148418at2759"/>
<feature type="compositionally biased region" description="Polar residues" evidence="1">
    <location>
        <begin position="380"/>
        <end position="394"/>
    </location>
</feature>
<organism evidence="2 3">
    <name type="scientific">Heliocybe sulcata</name>
    <dbReference type="NCBI Taxonomy" id="5364"/>
    <lineage>
        <taxon>Eukaryota</taxon>
        <taxon>Fungi</taxon>
        <taxon>Dikarya</taxon>
        <taxon>Basidiomycota</taxon>
        <taxon>Agaricomycotina</taxon>
        <taxon>Agaricomycetes</taxon>
        <taxon>Gloeophyllales</taxon>
        <taxon>Gloeophyllaceae</taxon>
        <taxon>Heliocybe</taxon>
    </lineage>
</organism>
<proteinExistence type="predicted"/>
<sequence length="604" mass="64070">MPDGARSATLAQVDCVLEPGDSADPSDVEQDQGAGLPEVPVQPDDASSGTKSPPLVSAVNNVGNISAPDLISFDTPNALGVTILDITAATSSHPTVDDLLSGSPLLPMSAVTDATADEVDVYLKQTPTPGASPPGPALAIGREESSAQTSLPIDVLIEIDDGVPQDSTSGPWPSRTPSPSERIPPAAPVAAEPLDKAEPDARTPRRSARPSTSPYKTPRPTNESPPRSLQALDPHPADEPNKKSQGAGISIVVDGEVLEKEKKARRRERESRVKGKKKEETSMDLPLMSPTSTDLLTKLMPSPSRSVSPAVQEAEEKPDVPVFLQRSPNDQTQTMPAGVRRPSTPPNPLSDKAQQSKPIKPVALRPANPKLLRPTDRATAASSSPMKFNPSTTPARRIPIAEAVKQGSISPEKAAQVSRRPQPSNAPVFTAPLFRRFPPDLNNPNRSPAKRPPAVEMPSPAKVPAPEFDLNSTKPTAAAAPQRSRSLEAEERAKQGKSIQRPWSADIVPRLDFKGAARPPRNPLPFPINPIPEESELQAQEPSQQAKELPASSPAKSTLRQPSAGSRIPRIGSKPYARPPSSKLPVPQSSRTAAQDVPKVCSAT</sequence>
<dbReference type="Proteomes" id="UP000305948">
    <property type="component" value="Unassembled WGS sequence"/>
</dbReference>
<evidence type="ECO:0000313" key="2">
    <source>
        <dbReference type="EMBL" id="TFK54903.1"/>
    </source>
</evidence>
<feature type="compositionally biased region" description="Polar residues" evidence="1">
    <location>
        <begin position="537"/>
        <end position="546"/>
    </location>
</feature>
<dbReference type="STRING" id="5364.A0A5C3NC55"/>
<feature type="region of interest" description="Disordered" evidence="1">
    <location>
        <begin position="17"/>
        <end position="55"/>
    </location>
</feature>
<accession>A0A5C3NC55</accession>
<keyword evidence="3" id="KW-1185">Reference proteome</keyword>
<feature type="compositionally biased region" description="Basic and acidic residues" evidence="1">
    <location>
        <begin position="257"/>
        <end position="281"/>
    </location>
</feature>
<feature type="compositionally biased region" description="Basic and acidic residues" evidence="1">
    <location>
        <begin position="485"/>
        <end position="494"/>
    </location>
</feature>
<feature type="compositionally biased region" description="Polar residues" evidence="1">
    <location>
        <begin position="165"/>
        <end position="179"/>
    </location>
</feature>
<dbReference type="AlphaFoldDB" id="A0A5C3NC55"/>
<feature type="compositionally biased region" description="Basic and acidic residues" evidence="1">
    <location>
        <begin position="193"/>
        <end position="203"/>
    </location>
</feature>
<reference evidence="2 3" key="1">
    <citation type="journal article" date="2019" name="Nat. Ecol. Evol.">
        <title>Megaphylogeny resolves global patterns of mushroom evolution.</title>
        <authorList>
            <person name="Varga T."/>
            <person name="Krizsan K."/>
            <person name="Foldi C."/>
            <person name="Dima B."/>
            <person name="Sanchez-Garcia M."/>
            <person name="Sanchez-Ramirez S."/>
            <person name="Szollosi G.J."/>
            <person name="Szarkandi J.G."/>
            <person name="Papp V."/>
            <person name="Albert L."/>
            <person name="Andreopoulos W."/>
            <person name="Angelini C."/>
            <person name="Antonin V."/>
            <person name="Barry K.W."/>
            <person name="Bougher N.L."/>
            <person name="Buchanan P."/>
            <person name="Buyck B."/>
            <person name="Bense V."/>
            <person name="Catcheside P."/>
            <person name="Chovatia M."/>
            <person name="Cooper J."/>
            <person name="Damon W."/>
            <person name="Desjardin D."/>
            <person name="Finy P."/>
            <person name="Geml J."/>
            <person name="Haridas S."/>
            <person name="Hughes K."/>
            <person name="Justo A."/>
            <person name="Karasinski D."/>
            <person name="Kautmanova I."/>
            <person name="Kiss B."/>
            <person name="Kocsube S."/>
            <person name="Kotiranta H."/>
            <person name="LaButti K.M."/>
            <person name="Lechner B.E."/>
            <person name="Liimatainen K."/>
            <person name="Lipzen A."/>
            <person name="Lukacs Z."/>
            <person name="Mihaltcheva S."/>
            <person name="Morgado L.N."/>
            <person name="Niskanen T."/>
            <person name="Noordeloos M.E."/>
            <person name="Ohm R.A."/>
            <person name="Ortiz-Santana B."/>
            <person name="Ovrebo C."/>
            <person name="Racz N."/>
            <person name="Riley R."/>
            <person name="Savchenko A."/>
            <person name="Shiryaev A."/>
            <person name="Soop K."/>
            <person name="Spirin V."/>
            <person name="Szebenyi C."/>
            <person name="Tomsovsky M."/>
            <person name="Tulloss R.E."/>
            <person name="Uehling J."/>
            <person name="Grigoriev I.V."/>
            <person name="Vagvolgyi C."/>
            <person name="Papp T."/>
            <person name="Martin F.M."/>
            <person name="Miettinen O."/>
            <person name="Hibbett D.S."/>
            <person name="Nagy L.G."/>
        </authorList>
    </citation>
    <scope>NUCLEOTIDE SEQUENCE [LARGE SCALE GENOMIC DNA]</scope>
    <source>
        <strain evidence="2 3">OMC1185</strain>
    </source>
</reference>
<evidence type="ECO:0000256" key="1">
    <source>
        <dbReference type="SAM" id="MobiDB-lite"/>
    </source>
</evidence>
<gene>
    <name evidence="2" type="ORF">OE88DRAFT_973819</name>
</gene>
<feature type="compositionally biased region" description="Pro residues" evidence="1">
    <location>
        <begin position="520"/>
        <end position="530"/>
    </location>
</feature>
<name>A0A5C3NC55_9AGAM</name>
<dbReference type="EMBL" id="ML213505">
    <property type="protein sequence ID" value="TFK54903.1"/>
    <property type="molecule type" value="Genomic_DNA"/>
</dbReference>
<feature type="region of interest" description="Disordered" evidence="1">
    <location>
        <begin position="125"/>
        <end position="604"/>
    </location>
</feature>
<feature type="compositionally biased region" description="Polar residues" evidence="1">
    <location>
        <begin position="326"/>
        <end position="335"/>
    </location>
</feature>